<dbReference type="KEGG" id="mpar:F7D14_03900"/>
<protein>
    <submittedName>
        <fullName evidence="4">Response regulator</fullName>
    </submittedName>
</protein>
<gene>
    <name evidence="4" type="ORF">F7D14_03900</name>
</gene>
<proteinExistence type="predicted"/>
<sequence>MTAIEEAASVNIPVEDVESPESTPRPRPKRQQRALDILVIEDESIIAKDIEFMVNDLGHRVVGPARTHKEALSLALKARPAVIVADVRLADGSSGIVAVDEMLKSIDASVIFVTAAPQWLQTGELEPVLVIPKPYSVSDVKAAIAKATTRRAQSMETIMATKSAVSRLTRKQ</sequence>
<dbReference type="Gene3D" id="3.40.50.2300">
    <property type="match status" value="1"/>
</dbReference>
<dbReference type="Proteomes" id="UP000422569">
    <property type="component" value="Chromosome"/>
</dbReference>
<reference evidence="4 5" key="1">
    <citation type="submission" date="2019-09" db="EMBL/GenBank/DDBJ databases">
        <title>Isolation and complete genome sequencing of Methylocystis species.</title>
        <authorList>
            <person name="Rumah B.L."/>
            <person name="Stead C.E."/>
            <person name="Stevens B.C."/>
            <person name="Minton N.P."/>
            <person name="Grosse-Honebrink A."/>
            <person name="Zhang Y."/>
        </authorList>
    </citation>
    <scope>NUCLEOTIDE SEQUENCE [LARGE SCALE GENOMIC DNA]</scope>
    <source>
        <strain evidence="4 5">BRCS2</strain>
    </source>
</reference>
<dbReference type="InterPro" id="IPR011006">
    <property type="entry name" value="CheY-like_superfamily"/>
</dbReference>
<evidence type="ECO:0000313" key="5">
    <source>
        <dbReference type="Proteomes" id="UP000422569"/>
    </source>
</evidence>
<accession>A0A6B8M2X1</accession>
<dbReference type="PROSITE" id="PS50110">
    <property type="entry name" value="RESPONSE_REGULATORY"/>
    <property type="match status" value="1"/>
</dbReference>
<dbReference type="SUPFAM" id="SSF52172">
    <property type="entry name" value="CheY-like"/>
    <property type="match status" value="1"/>
</dbReference>
<evidence type="ECO:0000259" key="3">
    <source>
        <dbReference type="PROSITE" id="PS50110"/>
    </source>
</evidence>
<dbReference type="AlphaFoldDB" id="A0A6B8M2X1"/>
<dbReference type="EMBL" id="CP044331">
    <property type="protein sequence ID" value="QGM96708.1"/>
    <property type="molecule type" value="Genomic_DNA"/>
</dbReference>
<feature type="modified residue" description="4-aspartylphosphate" evidence="1">
    <location>
        <position position="86"/>
    </location>
</feature>
<evidence type="ECO:0000256" key="1">
    <source>
        <dbReference type="PROSITE-ProRule" id="PRU00169"/>
    </source>
</evidence>
<dbReference type="GO" id="GO:0000160">
    <property type="term" value="P:phosphorelay signal transduction system"/>
    <property type="evidence" value="ECO:0007669"/>
    <property type="project" value="InterPro"/>
</dbReference>
<name>A0A6B8M2X1_9HYPH</name>
<keyword evidence="1" id="KW-0597">Phosphoprotein</keyword>
<dbReference type="Pfam" id="PF00072">
    <property type="entry name" value="Response_reg"/>
    <property type="match status" value="1"/>
</dbReference>
<feature type="domain" description="Response regulatory" evidence="3">
    <location>
        <begin position="36"/>
        <end position="148"/>
    </location>
</feature>
<evidence type="ECO:0000256" key="2">
    <source>
        <dbReference type="SAM" id="MobiDB-lite"/>
    </source>
</evidence>
<dbReference type="InterPro" id="IPR001789">
    <property type="entry name" value="Sig_transdc_resp-reg_receiver"/>
</dbReference>
<feature type="region of interest" description="Disordered" evidence="2">
    <location>
        <begin position="1"/>
        <end position="31"/>
    </location>
</feature>
<organism evidence="4 5">
    <name type="scientific">Methylocystis parvus</name>
    <dbReference type="NCBI Taxonomy" id="134"/>
    <lineage>
        <taxon>Bacteria</taxon>
        <taxon>Pseudomonadati</taxon>
        <taxon>Pseudomonadota</taxon>
        <taxon>Alphaproteobacteria</taxon>
        <taxon>Hyphomicrobiales</taxon>
        <taxon>Methylocystaceae</taxon>
        <taxon>Methylocystis</taxon>
    </lineage>
</organism>
<keyword evidence="5" id="KW-1185">Reference proteome</keyword>
<evidence type="ECO:0000313" key="4">
    <source>
        <dbReference type="EMBL" id="QGM96708.1"/>
    </source>
</evidence>
<dbReference type="SMART" id="SM00448">
    <property type="entry name" value="REC"/>
    <property type="match status" value="1"/>
</dbReference>